<name>A0ACB9PD10_BAUVA</name>
<reference evidence="1 2" key="1">
    <citation type="journal article" date="2022" name="DNA Res.">
        <title>Chromosomal-level genome assembly of the orchid tree Bauhinia variegata (Leguminosae; Cercidoideae) supports the allotetraploid origin hypothesis of Bauhinia.</title>
        <authorList>
            <person name="Zhong Y."/>
            <person name="Chen Y."/>
            <person name="Zheng D."/>
            <person name="Pang J."/>
            <person name="Liu Y."/>
            <person name="Luo S."/>
            <person name="Meng S."/>
            <person name="Qian L."/>
            <person name="Wei D."/>
            <person name="Dai S."/>
            <person name="Zhou R."/>
        </authorList>
    </citation>
    <scope>NUCLEOTIDE SEQUENCE [LARGE SCALE GENOMIC DNA]</scope>
    <source>
        <strain evidence="1">BV-YZ2020</strain>
    </source>
</reference>
<protein>
    <submittedName>
        <fullName evidence="1">Uncharacterized protein</fullName>
    </submittedName>
</protein>
<comment type="caution">
    <text evidence="1">The sequence shown here is derived from an EMBL/GenBank/DDBJ whole genome shotgun (WGS) entry which is preliminary data.</text>
</comment>
<keyword evidence="2" id="KW-1185">Reference proteome</keyword>
<organism evidence="1 2">
    <name type="scientific">Bauhinia variegata</name>
    <name type="common">Purple orchid tree</name>
    <name type="synonym">Phanera variegata</name>
    <dbReference type="NCBI Taxonomy" id="167791"/>
    <lineage>
        <taxon>Eukaryota</taxon>
        <taxon>Viridiplantae</taxon>
        <taxon>Streptophyta</taxon>
        <taxon>Embryophyta</taxon>
        <taxon>Tracheophyta</taxon>
        <taxon>Spermatophyta</taxon>
        <taxon>Magnoliopsida</taxon>
        <taxon>eudicotyledons</taxon>
        <taxon>Gunneridae</taxon>
        <taxon>Pentapetalae</taxon>
        <taxon>rosids</taxon>
        <taxon>fabids</taxon>
        <taxon>Fabales</taxon>
        <taxon>Fabaceae</taxon>
        <taxon>Cercidoideae</taxon>
        <taxon>Cercideae</taxon>
        <taxon>Bauhiniinae</taxon>
        <taxon>Bauhinia</taxon>
    </lineage>
</organism>
<evidence type="ECO:0000313" key="1">
    <source>
        <dbReference type="EMBL" id="KAI4346293.1"/>
    </source>
</evidence>
<accession>A0ACB9PD10</accession>
<dbReference type="EMBL" id="CM039429">
    <property type="protein sequence ID" value="KAI4346293.1"/>
    <property type="molecule type" value="Genomic_DNA"/>
</dbReference>
<gene>
    <name evidence="1" type="ORF">L6164_007207</name>
</gene>
<proteinExistence type="predicted"/>
<sequence length="104" mass="11640">MLIIFQAKVRSGVVGHVRCLIGKKATTRREAIASGEKMASAGRRAVVGLREGKLLDEYLIKARGNALAFYIQSLQRQVEHETCYTEAAVIQDIPISIHISWKRF</sequence>
<dbReference type="Proteomes" id="UP000828941">
    <property type="component" value="Chromosome 4"/>
</dbReference>
<evidence type="ECO:0000313" key="2">
    <source>
        <dbReference type="Proteomes" id="UP000828941"/>
    </source>
</evidence>